<dbReference type="Pfam" id="PF08718">
    <property type="entry name" value="GLTP"/>
    <property type="match status" value="1"/>
</dbReference>
<keyword evidence="4" id="KW-1185">Reference proteome</keyword>
<sequence>MTGFDVNVCAAKWKELKVGEHGDIAVEEFLDACDSIISILDAMGSGLGMVKSDMTGNVGHIRRNAAKFGPGVTLQAMVKKDIEDKVEGKDGSTALSLLWLKRALHFLDQLIVHLLKNAGMEVADAGRAAYADTLTHHHNFAVRQIFKVAITAVPYRKDFMAKIAGSEEQAMPALAGISPSFSNAVLAIHFFLLAAAVEK</sequence>
<dbReference type="GO" id="GO:0005829">
    <property type="term" value="C:cytosol"/>
    <property type="evidence" value="ECO:0007669"/>
    <property type="project" value="TreeGrafter"/>
</dbReference>
<dbReference type="InterPro" id="IPR014830">
    <property type="entry name" value="Glycolipid_transfer_prot_dom"/>
</dbReference>
<dbReference type="AlphaFoldDB" id="A0A8J5X8C8"/>
<dbReference type="Gene3D" id="1.10.3520.10">
    <property type="entry name" value="Glycolipid transfer protein"/>
    <property type="match status" value="1"/>
</dbReference>
<reference evidence="3" key="1">
    <citation type="submission" date="2021-05" db="EMBL/GenBank/DDBJ databases">
        <title>The genome of the haptophyte Pavlova lutheri (Diacronema luteri, Pavlovales) - a model for lipid biosynthesis in eukaryotic algae.</title>
        <authorList>
            <person name="Hulatt C.J."/>
            <person name="Posewitz M.C."/>
        </authorList>
    </citation>
    <scope>NUCLEOTIDE SEQUENCE</scope>
    <source>
        <strain evidence="3">NIVA-4/92</strain>
    </source>
</reference>
<evidence type="ECO:0000313" key="3">
    <source>
        <dbReference type="EMBL" id="KAG8459119.1"/>
    </source>
</evidence>
<feature type="domain" description="Glycolipid transfer protein" evidence="2">
    <location>
        <begin position="24"/>
        <end position="164"/>
    </location>
</feature>
<dbReference type="GO" id="GO:1902387">
    <property type="term" value="F:ceramide 1-phosphate binding"/>
    <property type="evidence" value="ECO:0007669"/>
    <property type="project" value="TreeGrafter"/>
</dbReference>
<proteinExistence type="predicted"/>
<dbReference type="OrthoDB" id="205255at2759"/>
<dbReference type="EMBL" id="JAGTXO010000044">
    <property type="protein sequence ID" value="KAG8459119.1"/>
    <property type="molecule type" value="Genomic_DNA"/>
</dbReference>
<evidence type="ECO:0000259" key="2">
    <source>
        <dbReference type="Pfam" id="PF08718"/>
    </source>
</evidence>
<gene>
    <name evidence="3" type="ORF">KFE25_002526</name>
</gene>
<comment type="caution">
    <text evidence="3">The sequence shown here is derived from an EMBL/GenBank/DDBJ whole genome shotgun (WGS) entry which is preliminary data.</text>
</comment>
<dbReference type="GO" id="GO:0016020">
    <property type="term" value="C:membrane"/>
    <property type="evidence" value="ECO:0007669"/>
    <property type="project" value="TreeGrafter"/>
</dbReference>
<dbReference type="PANTHER" id="PTHR10219">
    <property type="entry name" value="GLYCOLIPID TRANSFER PROTEIN-RELATED"/>
    <property type="match status" value="1"/>
</dbReference>
<dbReference type="SUPFAM" id="SSF110004">
    <property type="entry name" value="Glycolipid transfer protein, GLTP"/>
    <property type="match status" value="1"/>
</dbReference>
<evidence type="ECO:0000313" key="4">
    <source>
        <dbReference type="Proteomes" id="UP000751190"/>
    </source>
</evidence>
<dbReference type="InterPro" id="IPR036497">
    <property type="entry name" value="GLTP_sf"/>
</dbReference>
<dbReference type="Proteomes" id="UP000751190">
    <property type="component" value="Unassembled WGS sequence"/>
</dbReference>
<dbReference type="GO" id="GO:1902388">
    <property type="term" value="F:ceramide 1-phosphate transfer activity"/>
    <property type="evidence" value="ECO:0007669"/>
    <property type="project" value="TreeGrafter"/>
</dbReference>
<dbReference type="PANTHER" id="PTHR10219:SF25">
    <property type="entry name" value="PLECKSTRIN HOMOLOGY DOMAIN-CONTAINING FAMILY A MEMBER 8"/>
    <property type="match status" value="1"/>
</dbReference>
<name>A0A8J5X8C8_DIALT</name>
<evidence type="ECO:0000256" key="1">
    <source>
        <dbReference type="ARBA" id="ARBA00022448"/>
    </source>
</evidence>
<protein>
    <recommendedName>
        <fullName evidence="2">Glycolipid transfer protein domain-containing protein</fullName>
    </recommendedName>
</protein>
<organism evidence="3 4">
    <name type="scientific">Diacronema lutheri</name>
    <name type="common">Unicellular marine alga</name>
    <name type="synonym">Monochrysis lutheri</name>
    <dbReference type="NCBI Taxonomy" id="2081491"/>
    <lineage>
        <taxon>Eukaryota</taxon>
        <taxon>Haptista</taxon>
        <taxon>Haptophyta</taxon>
        <taxon>Pavlovophyceae</taxon>
        <taxon>Pavlovales</taxon>
        <taxon>Pavlovaceae</taxon>
        <taxon>Diacronema</taxon>
    </lineage>
</organism>
<accession>A0A8J5X8C8</accession>
<keyword evidence="1" id="KW-0813">Transport</keyword>
<dbReference type="OMA" id="EMHGAEW"/>